<organism evidence="2 3">
    <name type="scientific">Paraphaeosphaeria sporulosa</name>
    <dbReference type="NCBI Taxonomy" id="1460663"/>
    <lineage>
        <taxon>Eukaryota</taxon>
        <taxon>Fungi</taxon>
        <taxon>Dikarya</taxon>
        <taxon>Ascomycota</taxon>
        <taxon>Pezizomycotina</taxon>
        <taxon>Dothideomycetes</taxon>
        <taxon>Pleosporomycetidae</taxon>
        <taxon>Pleosporales</taxon>
        <taxon>Massarineae</taxon>
        <taxon>Didymosphaeriaceae</taxon>
        <taxon>Paraphaeosphaeria</taxon>
    </lineage>
</organism>
<dbReference type="Proteomes" id="UP000077069">
    <property type="component" value="Unassembled WGS sequence"/>
</dbReference>
<proteinExistence type="predicted"/>
<sequence>MNHGCRPTRPPHTRACAGGDSAALSRPPTISTQAYGIFCSVDRKRSAGVHGGHCSKTTDASARRAFVGQTWTTAAAHTPLLHRSSRPCLLPAAPTHLISRVLLLSTARPSASVDPTLPSAYDVALHASSSPRTPFLRLVFRAASAAWSRHLGSWAGHVQSTGCTLPVRGKVPAAASGTGGVVAWGWLAICDMFAPSAVHSLGMLVLSRFAPPCLDSCMELWCPSTWTCSKPVGATAWPATCTVCSLFRRRPFSVDKVRHAARNVPVRTRGEHGRAGYEGGTARHGNDNFS</sequence>
<keyword evidence="3" id="KW-1185">Reference proteome</keyword>
<reference evidence="2 3" key="1">
    <citation type="submission" date="2016-05" db="EMBL/GenBank/DDBJ databases">
        <title>Comparative analysis of secretome profiles of manganese(II)-oxidizing ascomycete fungi.</title>
        <authorList>
            <consortium name="DOE Joint Genome Institute"/>
            <person name="Zeiner C.A."/>
            <person name="Purvine S.O."/>
            <person name="Zink E.M."/>
            <person name="Wu S."/>
            <person name="Pasa-Tolic L."/>
            <person name="Chaput D.L."/>
            <person name="Haridas S."/>
            <person name="Grigoriev I.V."/>
            <person name="Santelli C.M."/>
            <person name="Hansel C.M."/>
        </authorList>
    </citation>
    <scope>NUCLEOTIDE SEQUENCE [LARGE SCALE GENOMIC DNA]</scope>
    <source>
        <strain evidence="2 3">AP3s5-JAC2a</strain>
    </source>
</reference>
<evidence type="ECO:0000313" key="3">
    <source>
        <dbReference type="Proteomes" id="UP000077069"/>
    </source>
</evidence>
<protein>
    <submittedName>
        <fullName evidence="2">Uncharacterized protein</fullName>
    </submittedName>
</protein>
<evidence type="ECO:0000313" key="2">
    <source>
        <dbReference type="EMBL" id="OAG03215.1"/>
    </source>
</evidence>
<accession>A0A177C6Q6</accession>
<dbReference type="RefSeq" id="XP_018033580.1">
    <property type="nucleotide sequence ID" value="XM_018187977.1"/>
</dbReference>
<dbReference type="AlphaFoldDB" id="A0A177C6Q6"/>
<dbReference type="EMBL" id="KV441555">
    <property type="protein sequence ID" value="OAG03215.1"/>
    <property type="molecule type" value="Genomic_DNA"/>
</dbReference>
<gene>
    <name evidence="2" type="ORF">CC84DRAFT_963096</name>
</gene>
<dbReference type="GeneID" id="28771463"/>
<evidence type="ECO:0000256" key="1">
    <source>
        <dbReference type="SAM" id="MobiDB-lite"/>
    </source>
</evidence>
<feature type="region of interest" description="Disordered" evidence="1">
    <location>
        <begin position="267"/>
        <end position="290"/>
    </location>
</feature>
<feature type="region of interest" description="Disordered" evidence="1">
    <location>
        <begin position="1"/>
        <end position="24"/>
    </location>
</feature>
<dbReference type="InParanoid" id="A0A177C6Q6"/>
<name>A0A177C6Q6_9PLEO</name>